<sequence length="173" mass="18670">MKPGSASDVSRVVERLRSAGWQHAPAPAPDANLPARLEGALPDAIAWVSSFGLLSNAAETTWFLSRDDYARADADGFAWDEFEVLSRDAADDPESLAAVAAFWRSHLPILQSVDGAYVYLAVRSDGAVVCGEEPEFEETTVVADSIGHLLDRIIAEPVVPGDIIDRLFFRSAV</sequence>
<evidence type="ECO:0000313" key="2">
    <source>
        <dbReference type="Proteomes" id="UP001142325"/>
    </source>
</evidence>
<proteinExistence type="predicted"/>
<reference evidence="1" key="1">
    <citation type="journal article" date="2014" name="Int. J. Syst. Evol. Microbiol.">
        <title>Complete genome sequence of Corynebacterium casei LMG S-19264T (=DSM 44701T), isolated from a smear-ripened cheese.</title>
        <authorList>
            <consortium name="US DOE Joint Genome Institute (JGI-PGF)"/>
            <person name="Walter F."/>
            <person name="Albersmeier A."/>
            <person name="Kalinowski J."/>
            <person name="Ruckert C."/>
        </authorList>
    </citation>
    <scope>NUCLEOTIDE SEQUENCE</scope>
    <source>
        <strain evidence="1">VKM Ac-1958</strain>
    </source>
</reference>
<protein>
    <submittedName>
        <fullName evidence="1">Uncharacterized protein</fullName>
    </submittedName>
</protein>
<dbReference type="EMBL" id="BSET01000001">
    <property type="protein sequence ID" value="GLK01409.1"/>
    <property type="molecule type" value="Genomic_DNA"/>
</dbReference>
<organism evidence="1 2">
    <name type="scientific">Microbacterium keratanolyticum</name>
    <dbReference type="NCBI Taxonomy" id="67574"/>
    <lineage>
        <taxon>Bacteria</taxon>
        <taxon>Bacillati</taxon>
        <taxon>Actinomycetota</taxon>
        <taxon>Actinomycetes</taxon>
        <taxon>Micrococcales</taxon>
        <taxon>Microbacteriaceae</taxon>
        <taxon>Microbacterium</taxon>
    </lineage>
</organism>
<dbReference type="RefSeq" id="WP_204939055.1">
    <property type="nucleotide sequence ID" value="NZ_BAAAUM010000001.1"/>
</dbReference>
<dbReference type="Proteomes" id="UP001142325">
    <property type="component" value="Unassembled WGS sequence"/>
</dbReference>
<evidence type="ECO:0000313" key="1">
    <source>
        <dbReference type="EMBL" id="GLK01409.1"/>
    </source>
</evidence>
<reference evidence="1" key="2">
    <citation type="submission" date="2023-01" db="EMBL/GenBank/DDBJ databases">
        <authorList>
            <person name="Sun Q."/>
            <person name="Evtushenko L."/>
        </authorList>
    </citation>
    <scope>NUCLEOTIDE SEQUENCE</scope>
    <source>
        <strain evidence="1">VKM Ac-1958</strain>
    </source>
</reference>
<gene>
    <name evidence="1" type="ORF">GCM10017596_11240</name>
</gene>
<accession>A0A9W6HRP6</accession>
<dbReference type="AlphaFoldDB" id="A0A9W6HRP6"/>
<keyword evidence="2" id="KW-1185">Reference proteome</keyword>
<name>A0A9W6HRP6_9MICO</name>
<comment type="caution">
    <text evidence="1">The sequence shown here is derived from an EMBL/GenBank/DDBJ whole genome shotgun (WGS) entry which is preliminary data.</text>
</comment>